<evidence type="ECO:0000256" key="2">
    <source>
        <dbReference type="PIRSR" id="PIRSR603782-1"/>
    </source>
</evidence>
<dbReference type="RefSeq" id="WP_107142399.1">
    <property type="nucleotide sequence ID" value="NZ_CP028324.1"/>
</dbReference>
<keyword evidence="2" id="KW-0479">Metal-binding</keyword>
<keyword evidence="6" id="KW-1185">Reference proteome</keyword>
<feature type="chain" id="PRO_5015359877" evidence="4">
    <location>
        <begin position="23"/>
        <end position="192"/>
    </location>
</feature>
<evidence type="ECO:0000256" key="4">
    <source>
        <dbReference type="SAM" id="SignalP"/>
    </source>
</evidence>
<dbReference type="Pfam" id="PF02630">
    <property type="entry name" value="SCO1-SenC"/>
    <property type="match status" value="1"/>
</dbReference>
<evidence type="ECO:0000256" key="1">
    <source>
        <dbReference type="ARBA" id="ARBA00010996"/>
    </source>
</evidence>
<reference evidence="5 6" key="1">
    <citation type="submission" date="2018-03" db="EMBL/GenBank/DDBJ databases">
        <title>Massilia armeniaca sp. nov., isolated from desert soil.</title>
        <authorList>
            <person name="Huang H."/>
            <person name="Ren M."/>
        </authorList>
    </citation>
    <scope>NUCLEOTIDE SEQUENCE [LARGE SCALE GENOMIC DNA]</scope>
    <source>
        <strain evidence="5 6">ZMN-3</strain>
    </source>
</reference>
<keyword evidence="3" id="KW-1015">Disulfide bond</keyword>
<dbReference type="Gene3D" id="3.40.30.10">
    <property type="entry name" value="Glutaredoxin"/>
    <property type="match status" value="1"/>
</dbReference>
<evidence type="ECO:0000256" key="3">
    <source>
        <dbReference type="PIRSR" id="PIRSR603782-2"/>
    </source>
</evidence>
<dbReference type="PANTHER" id="PTHR12151">
    <property type="entry name" value="ELECTRON TRANSPORT PROTIN SCO1/SENC FAMILY MEMBER"/>
    <property type="match status" value="1"/>
</dbReference>
<evidence type="ECO:0000313" key="5">
    <source>
        <dbReference type="EMBL" id="AVR97050.1"/>
    </source>
</evidence>
<gene>
    <name evidence="5" type="ORF">C9I28_16410</name>
</gene>
<dbReference type="AlphaFoldDB" id="A0A2R4CC36"/>
<sequence length="192" mass="20842">MSIHRYLAGLLVALAVASGAHAANFPSASLYRLDTVLTDSHESRFTLADMAGAPVLVTMFYGDCSSACPVVIEALKRTLDALGPEAGRLRVLLVSLDPLRDDPRALARLARKQRLDSGRWRLAVPQDETQTRRLAAALNIRYRALTGGEIGHTARITLLGPDGTVRAVSTRLEVEPDPAFLDSIRALLAERF</sequence>
<dbReference type="KEGG" id="masz:C9I28_16410"/>
<proteinExistence type="inferred from homology"/>
<feature type="disulfide bond" description="Redox-active" evidence="3">
    <location>
        <begin position="64"/>
        <end position="68"/>
    </location>
</feature>
<feature type="binding site" evidence="2">
    <location>
        <position position="64"/>
    </location>
    <ligand>
        <name>Cu cation</name>
        <dbReference type="ChEBI" id="CHEBI:23378"/>
    </ligand>
</feature>
<dbReference type="GO" id="GO:0046872">
    <property type="term" value="F:metal ion binding"/>
    <property type="evidence" value="ECO:0007669"/>
    <property type="project" value="UniProtKB-KW"/>
</dbReference>
<keyword evidence="2" id="KW-0186">Copper</keyword>
<dbReference type="OrthoDB" id="6335573at2"/>
<keyword evidence="4" id="KW-0732">Signal</keyword>
<feature type="binding site" evidence="2">
    <location>
        <position position="152"/>
    </location>
    <ligand>
        <name>Cu cation</name>
        <dbReference type="ChEBI" id="CHEBI:23378"/>
    </ligand>
</feature>
<evidence type="ECO:0000313" key="6">
    <source>
        <dbReference type="Proteomes" id="UP000240505"/>
    </source>
</evidence>
<organism evidence="5 6">
    <name type="scientific">Pseudoduganella armeniaca</name>
    <dbReference type="NCBI Taxonomy" id="2072590"/>
    <lineage>
        <taxon>Bacteria</taxon>
        <taxon>Pseudomonadati</taxon>
        <taxon>Pseudomonadota</taxon>
        <taxon>Betaproteobacteria</taxon>
        <taxon>Burkholderiales</taxon>
        <taxon>Oxalobacteraceae</taxon>
        <taxon>Telluria group</taxon>
        <taxon>Pseudoduganella</taxon>
    </lineage>
</organism>
<dbReference type="InterPro" id="IPR003782">
    <property type="entry name" value="SCO1/SenC"/>
</dbReference>
<feature type="signal peptide" evidence="4">
    <location>
        <begin position="1"/>
        <end position="22"/>
    </location>
</feature>
<name>A0A2R4CC36_9BURK</name>
<dbReference type="PANTHER" id="PTHR12151:SF8">
    <property type="entry name" value="THIOREDOXIN DOMAIN-CONTAINING PROTEIN"/>
    <property type="match status" value="1"/>
</dbReference>
<dbReference type="SUPFAM" id="SSF52833">
    <property type="entry name" value="Thioredoxin-like"/>
    <property type="match status" value="1"/>
</dbReference>
<dbReference type="InterPro" id="IPR036249">
    <property type="entry name" value="Thioredoxin-like_sf"/>
</dbReference>
<protein>
    <submittedName>
        <fullName evidence="5">SCO family protein</fullName>
    </submittedName>
</protein>
<dbReference type="EMBL" id="CP028324">
    <property type="protein sequence ID" value="AVR97050.1"/>
    <property type="molecule type" value="Genomic_DNA"/>
</dbReference>
<feature type="binding site" evidence="2">
    <location>
        <position position="68"/>
    </location>
    <ligand>
        <name>Cu cation</name>
        <dbReference type="ChEBI" id="CHEBI:23378"/>
    </ligand>
</feature>
<accession>A0A2R4CC36</accession>
<dbReference type="Proteomes" id="UP000240505">
    <property type="component" value="Chromosome"/>
</dbReference>
<dbReference type="CDD" id="cd02968">
    <property type="entry name" value="SCO"/>
    <property type="match status" value="1"/>
</dbReference>
<comment type="similarity">
    <text evidence="1">Belongs to the SCO1/2 family.</text>
</comment>